<keyword evidence="4 7" id="KW-0812">Transmembrane</keyword>
<feature type="transmembrane region" description="Helical" evidence="7">
    <location>
        <begin position="186"/>
        <end position="208"/>
    </location>
</feature>
<evidence type="ECO:0000256" key="5">
    <source>
        <dbReference type="ARBA" id="ARBA00022989"/>
    </source>
</evidence>
<feature type="transmembrane region" description="Helical" evidence="7">
    <location>
        <begin position="257"/>
        <end position="278"/>
    </location>
</feature>
<dbReference type="EMBL" id="JBIACK010000001">
    <property type="protein sequence ID" value="MFE8699533.1"/>
    <property type="molecule type" value="Genomic_DNA"/>
</dbReference>
<evidence type="ECO:0000256" key="2">
    <source>
        <dbReference type="ARBA" id="ARBA00007977"/>
    </source>
</evidence>
<dbReference type="Pfam" id="PF03601">
    <property type="entry name" value="Cons_hypoth698"/>
    <property type="match status" value="1"/>
</dbReference>
<name>A0ABW6K9P8_9BACI</name>
<dbReference type="PANTHER" id="PTHR30106:SF1">
    <property type="entry name" value="UPF0324 MEMBRANE PROTEIN FN0533"/>
    <property type="match status" value="1"/>
</dbReference>
<gene>
    <name evidence="8" type="ORF">ACFYKX_02725</name>
</gene>
<organism evidence="8 9">
    <name type="scientific">Cytobacillus spartinae</name>
    <dbReference type="NCBI Taxonomy" id="3299023"/>
    <lineage>
        <taxon>Bacteria</taxon>
        <taxon>Bacillati</taxon>
        <taxon>Bacillota</taxon>
        <taxon>Bacilli</taxon>
        <taxon>Bacillales</taxon>
        <taxon>Bacillaceae</taxon>
        <taxon>Cytobacillus</taxon>
    </lineage>
</organism>
<comment type="similarity">
    <text evidence="2">Belongs to the UPF0324 family.</text>
</comment>
<evidence type="ECO:0000313" key="8">
    <source>
        <dbReference type="EMBL" id="MFE8699533.1"/>
    </source>
</evidence>
<feature type="transmembrane region" description="Helical" evidence="7">
    <location>
        <begin position="34"/>
        <end position="51"/>
    </location>
</feature>
<feature type="transmembrane region" description="Helical" evidence="7">
    <location>
        <begin position="12"/>
        <end position="28"/>
    </location>
</feature>
<dbReference type="RefSeq" id="WP_389357808.1">
    <property type="nucleotide sequence ID" value="NZ_JBIACK010000001.1"/>
</dbReference>
<feature type="transmembrane region" description="Helical" evidence="7">
    <location>
        <begin position="314"/>
        <end position="334"/>
    </location>
</feature>
<feature type="transmembrane region" description="Helical" evidence="7">
    <location>
        <begin position="96"/>
        <end position="114"/>
    </location>
</feature>
<evidence type="ECO:0000256" key="4">
    <source>
        <dbReference type="ARBA" id="ARBA00022692"/>
    </source>
</evidence>
<evidence type="ECO:0000256" key="7">
    <source>
        <dbReference type="SAM" id="Phobius"/>
    </source>
</evidence>
<feature type="transmembrane region" description="Helical" evidence="7">
    <location>
        <begin position="153"/>
        <end position="174"/>
    </location>
</feature>
<comment type="subcellular location">
    <subcellularLocation>
        <location evidence="1">Cell membrane</location>
        <topology evidence="1">Multi-pass membrane protein</topology>
    </subcellularLocation>
</comment>
<evidence type="ECO:0000256" key="1">
    <source>
        <dbReference type="ARBA" id="ARBA00004651"/>
    </source>
</evidence>
<keyword evidence="9" id="KW-1185">Reference proteome</keyword>
<feature type="transmembrane region" description="Helical" evidence="7">
    <location>
        <begin position="220"/>
        <end position="237"/>
    </location>
</feature>
<keyword evidence="6 7" id="KW-0472">Membrane</keyword>
<keyword evidence="5 7" id="KW-1133">Transmembrane helix</keyword>
<dbReference type="InterPro" id="IPR018383">
    <property type="entry name" value="UPF0324_pro"/>
</dbReference>
<feature type="transmembrane region" description="Helical" evidence="7">
    <location>
        <begin position="72"/>
        <end position="90"/>
    </location>
</feature>
<accession>A0ABW6K9P8</accession>
<dbReference type="Proteomes" id="UP001601059">
    <property type="component" value="Unassembled WGS sequence"/>
</dbReference>
<feature type="transmembrane region" description="Helical" evidence="7">
    <location>
        <begin position="126"/>
        <end position="147"/>
    </location>
</feature>
<proteinExistence type="inferred from homology"/>
<reference evidence="8 9" key="1">
    <citation type="submission" date="2024-08" db="EMBL/GenBank/DDBJ databases">
        <title>Two novel Cytobacillus novel species.</title>
        <authorList>
            <person name="Liu G."/>
        </authorList>
    </citation>
    <scope>NUCLEOTIDE SEQUENCE [LARGE SCALE GENOMIC DNA]</scope>
    <source>
        <strain evidence="8 9">FJAT-54145</strain>
    </source>
</reference>
<dbReference type="PANTHER" id="PTHR30106">
    <property type="entry name" value="INNER MEMBRANE PROTEIN YEIH-RELATED"/>
    <property type="match status" value="1"/>
</dbReference>
<evidence type="ECO:0000313" key="9">
    <source>
        <dbReference type="Proteomes" id="UP001601059"/>
    </source>
</evidence>
<sequence length="335" mass="36130">MAYLSRLTSSLPNWTSGVALAAIIAIISKQLGELFPLFGSILFAITIGIFLNNTVGIRSSYHIGIQIVLKKILKLAIILLGLGLNLQMIIKVGQQSLLIILTSVILGILLTVWFGRLLKLDRTLTLMIGVGTSICGATAISCVKGILDAKDDETAYAISTIVVFNLIAFFSYPLIGHLFQFNATAFGIWAGTAVHDTSTAVAVGYAYGNEAGEVSTTVKLARTLFILPIMLVLPLLMRGKTQPTSMKGSLKQAFPWFILWFLLMSVLNTVGIIPESIAQLSNDIAKFLIIMVMAAVGLQVNVKQFASLGLKPFIVGLFASISVSVISLLMIFYLL</sequence>
<protein>
    <submittedName>
        <fullName evidence="8">YeiH family protein</fullName>
    </submittedName>
</protein>
<feature type="transmembrane region" description="Helical" evidence="7">
    <location>
        <begin position="284"/>
        <end position="302"/>
    </location>
</feature>
<evidence type="ECO:0000256" key="6">
    <source>
        <dbReference type="ARBA" id="ARBA00023136"/>
    </source>
</evidence>
<comment type="caution">
    <text evidence="8">The sequence shown here is derived from an EMBL/GenBank/DDBJ whole genome shotgun (WGS) entry which is preliminary data.</text>
</comment>
<keyword evidence="3" id="KW-1003">Cell membrane</keyword>
<evidence type="ECO:0000256" key="3">
    <source>
        <dbReference type="ARBA" id="ARBA00022475"/>
    </source>
</evidence>